<dbReference type="PANTHER" id="PTHR37984:SF15">
    <property type="entry name" value="INTEGRASE CATALYTIC DOMAIN-CONTAINING PROTEIN"/>
    <property type="match status" value="1"/>
</dbReference>
<dbReference type="InterPro" id="IPR050951">
    <property type="entry name" value="Retrovirus_Pol_polyprotein"/>
</dbReference>
<dbReference type="GO" id="GO:0015074">
    <property type="term" value="P:DNA integration"/>
    <property type="evidence" value="ECO:0007669"/>
    <property type="project" value="InterPro"/>
</dbReference>
<proteinExistence type="predicted"/>
<dbReference type="Pfam" id="PF17921">
    <property type="entry name" value="Integrase_H2C2"/>
    <property type="match status" value="1"/>
</dbReference>
<evidence type="ECO:0000313" key="3">
    <source>
        <dbReference type="EMBL" id="GBN82735.1"/>
    </source>
</evidence>
<protein>
    <recommendedName>
        <fullName evidence="1">RNA-directed DNA polymerase</fullName>
        <ecNumber evidence="1">2.7.7.49</ecNumber>
    </recommendedName>
</protein>
<dbReference type="OrthoDB" id="6434913at2759"/>
<feature type="domain" description="Integrase catalytic" evidence="2">
    <location>
        <begin position="109"/>
        <end position="245"/>
    </location>
</feature>
<dbReference type="Gene3D" id="1.10.340.70">
    <property type="match status" value="1"/>
</dbReference>
<dbReference type="InterPro" id="IPR036397">
    <property type="entry name" value="RNaseH_sf"/>
</dbReference>
<dbReference type="InterPro" id="IPR012337">
    <property type="entry name" value="RNaseH-like_sf"/>
</dbReference>
<dbReference type="PANTHER" id="PTHR37984">
    <property type="entry name" value="PROTEIN CBG26694"/>
    <property type="match status" value="1"/>
</dbReference>
<reference evidence="3 4" key="1">
    <citation type="journal article" date="2019" name="Sci. Rep.">
        <title>Orb-weaving spider Araneus ventricosus genome elucidates the spidroin gene catalogue.</title>
        <authorList>
            <person name="Kono N."/>
            <person name="Nakamura H."/>
            <person name="Ohtoshi R."/>
            <person name="Moran D.A.P."/>
            <person name="Shinohara A."/>
            <person name="Yoshida Y."/>
            <person name="Fujiwara M."/>
            <person name="Mori M."/>
            <person name="Tomita M."/>
            <person name="Arakawa K."/>
        </authorList>
    </citation>
    <scope>NUCLEOTIDE SEQUENCE [LARGE SCALE GENOMIC DNA]</scope>
</reference>
<dbReference type="GO" id="GO:0003964">
    <property type="term" value="F:RNA-directed DNA polymerase activity"/>
    <property type="evidence" value="ECO:0007669"/>
    <property type="project" value="UniProtKB-EC"/>
</dbReference>
<accession>A0A4Y2S621</accession>
<dbReference type="EC" id="2.7.7.49" evidence="1"/>
<gene>
    <name evidence="3" type="ORF">AVEN_206099_1</name>
</gene>
<name>A0A4Y2S621_ARAVE</name>
<keyword evidence="4" id="KW-1185">Reference proteome</keyword>
<evidence type="ECO:0000313" key="4">
    <source>
        <dbReference type="Proteomes" id="UP000499080"/>
    </source>
</evidence>
<dbReference type="InterPro" id="IPR041588">
    <property type="entry name" value="Integrase_H2C2"/>
</dbReference>
<dbReference type="Gene3D" id="3.30.420.10">
    <property type="entry name" value="Ribonuclease H-like superfamily/Ribonuclease H"/>
    <property type="match status" value="1"/>
</dbReference>
<dbReference type="InterPro" id="IPR001584">
    <property type="entry name" value="Integrase_cat-core"/>
</dbReference>
<dbReference type="GO" id="GO:0003676">
    <property type="term" value="F:nucleic acid binding"/>
    <property type="evidence" value="ECO:0007669"/>
    <property type="project" value="InterPro"/>
</dbReference>
<dbReference type="SUPFAM" id="SSF53098">
    <property type="entry name" value="Ribonuclease H-like"/>
    <property type="match status" value="1"/>
</dbReference>
<sequence>MACAQENDEMLRSLLGSDTGLKLKPINLGTKVIYCDVSTGDIRPYVPKNFRSTIFQALHRLSRPGAKATLDLIRKRFVSKHTNKDIKNKSCIQCQRSKVNRHTKSPHVEYEIPKARFSHVHLNIVGPLLPSKDFVYVLTCLDRFSRWPKAFPMHIQTDETVAETFFAGWVAKFGAPEIITTDQGRQFESDLFLSLARFLGIQKTRTVAYNPKCNGAVERFHRSLKSAIKCHATERWTEDLPSVML</sequence>
<dbReference type="EMBL" id="BGPR01149659">
    <property type="protein sequence ID" value="GBN82735.1"/>
    <property type="molecule type" value="Genomic_DNA"/>
</dbReference>
<comment type="caution">
    <text evidence="3">The sequence shown here is derived from an EMBL/GenBank/DDBJ whole genome shotgun (WGS) entry which is preliminary data.</text>
</comment>
<evidence type="ECO:0000259" key="2">
    <source>
        <dbReference type="PROSITE" id="PS50994"/>
    </source>
</evidence>
<dbReference type="Pfam" id="PF00665">
    <property type="entry name" value="rve"/>
    <property type="match status" value="1"/>
</dbReference>
<evidence type="ECO:0000256" key="1">
    <source>
        <dbReference type="ARBA" id="ARBA00012493"/>
    </source>
</evidence>
<dbReference type="Proteomes" id="UP000499080">
    <property type="component" value="Unassembled WGS sequence"/>
</dbReference>
<dbReference type="PROSITE" id="PS50994">
    <property type="entry name" value="INTEGRASE"/>
    <property type="match status" value="1"/>
</dbReference>
<organism evidence="3 4">
    <name type="scientific">Araneus ventricosus</name>
    <name type="common">Orbweaver spider</name>
    <name type="synonym">Epeira ventricosa</name>
    <dbReference type="NCBI Taxonomy" id="182803"/>
    <lineage>
        <taxon>Eukaryota</taxon>
        <taxon>Metazoa</taxon>
        <taxon>Ecdysozoa</taxon>
        <taxon>Arthropoda</taxon>
        <taxon>Chelicerata</taxon>
        <taxon>Arachnida</taxon>
        <taxon>Araneae</taxon>
        <taxon>Araneomorphae</taxon>
        <taxon>Entelegynae</taxon>
        <taxon>Araneoidea</taxon>
        <taxon>Araneidae</taxon>
        <taxon>Araneus</taxon>
    </lineage>
</organism>
<dbReference type="AlphaFoldDB" id="A0A4Y2S621"/>